<dbReference type="KEGG" id="mcab:HXZ27_07675"/>
<evidence type="ECO:0000313" key="2">
    <source>
        <dbReference type="Proteomes" id="UP000509335"/>
    </source>
</evidence>
<reference evidence="1 2" key="1">
    <citation type="submission" date="2020-07" db="EMBL/GenBank/DDBJ databases">
        <title>A bifunctional nitrone conjugated secondary metabolite targeting the ribosome.</title>
        <authorList>
            <person name="Limbrick E.M."/>
            <person name="Graf M."/>
            <person name="Derewacz D.K."/>
            <person name="Nguyen F."/>
            <person name="Spraggins J.M."/>
            <person name="Wieland M."/>
            <person name="Ynigez-Gutierrez A.E."/>
            <person name="Reisman B.J."/>
            <person name="Zinshteyn B."/>
            <person name="McCulloch K."/>
            <person name="Iverson T.M."/>
            <person name="Green R."/>
            <person name="Wilson D.N."/>
            <person name="Bachmann B.O."/>
        </authorList>
    </citation>
    <scope>NUCLEOTIDE SEQUENCE [LARGE SCALE GENOMIC DNA]</scope>
    <source>
        <strain evidence="2">aurantiaca</strain>
    </source>
</reference>
<dbReference type="EMBL" id="CP058322">
    <property type="protein sequence ID" value="QLD24110.1"/>
    <property type="molecule type" value="Genomic_DNA"/>
</dbReference>
<proteinExistence type="predicted"/>
<evidence type="ECO:0000313" key="1">
    <source>
        <dbReference type="EMBL" id="QLD24110.1"/>
    </source>
</evidence>
<accession>A0A7H8XHH8</accession>
<gene>
    <name evidence="1" type="ORF">HXZ27_07675</name>
</gene>
<name>A0A7H8XHH8_9ACTN</name>
<dbReference type="Proteomes" id="UP000509335">
    <property type="component" value="Chromosome"/>
</dbReference>
<sequence>MLRPAAPVTAATTVACPDCDGLTFRLDPCRCTRYGNLDLADDAPGGGVGGQREPYRRCRLCRGAGSVAVACRRCGLRGRLRAQLVLTVANLDTGAVASHEVLPADLDPRPDATGGWAVELTPRVRELAARAGVAPATVGEPPSVRLPAAWRPDLPAAQRHELAARAVAEAARPAWRVWLGRSAAPPPVDPGRRLARLCALADLLLLDLVVEARRHDGELRWAVRYEVPGSPVPAHPPEAAYADLAAALAATDVADALAGLGERGEAAPARTLCPDPLRPLLPAATVDVAGVARRVRADCAGPPGGDGRPGAQAIWRDGRWWHTGLRTGEPVETLVEQSTGQVLRRTRTPLQRAAEPPDPPWLGAPLPERRCPDCRPTRRVCTTCGGTGRVHDAALLTLTDLRHRVVHLAWWAGTPEAVTTAGGGAGGRLVVRLPERYRLAAWAAVFGVRPEDLAEADGGHDLSPDVREGYVTLPWAGADPVAEQVAAVGPALPAARLLVTAVRPDAPPLAELLRLAHGLDLALVVNLVDLRNHPAGLLRAHGVLWSVELRPPAAPVHPDDLPCRPSPEAAVAHCVEGLDATLPETVPADPDAPVPVPRSGARPLPADPVPALLRLAAGHPDQPLTVRFTRGGCTIHRHADEGPVLLAEGDDLPAALAALNPF</sequence>
<dbReference type="AlphaFoldDB" id="A0A7H8XHH8"/>
<protein>
    <submittedName>
        <fullName evidence="1">Uncharacterized protein</fullName>
    </submittedName>
</protein>
<organism evidence="1 2">
    <name type="scientific">Micromonospora carbonacea</name>
    <dbReference type="NCBI Taxonomy" id="47853"/>
    <lineage>
        <taxon>Bacteria</taxon>
        <taxon>Bacillati</taxon>
        <taxon>Actinomycetota</taxon>
        <taxon>Actinomycetes</taxon>
        <taxon>Micromonosporales</taxon>
        <taxon>Micromonosporaceae</taxon>
        <taxon>Micromonospora</taxon>
    </lineage>
</organism>
<dbReference type="PROSITE" id="PS51257">
    <property type="entry name" value="PROKAR_LIPOPROTEIN"/>
    <property type="match status" value="1"/>
</dbReference>